<reference evidence="2" key="1">
    <citation type="journal article" date="2011" name="PLoS Genet.">
        <title>Genomic analysis of the necrotrophic fungal pathogens Sclerotinia sclerotiorum and Botrytis cinerea.</title>
        <authorList>
            <person name="Amselem J."/>
            <person name="Cuomo C.A."/>
            <person name="van Kan J.A."/>
            <person name="Viaud M."/>
            <person name="Benito E.P."/>
            <person name="Couloux A."/>
            <person name="Coutinho P.M."/>
            <person name="de Vries R.P."/>
            <person name="Dyer P.S."/>
            <person name="Fillinger S."/>
            <person name="Fournier E."/>
            <person name="Gout L."/>
            <person name="Hahn M."/>
            <person name="Kohn L."/>
            <person name="Lapalu N."/>
            <person name="Plummer K.M."/>
            <person name="Pradier J.M."/>
            <person name="Quevillon E."/>
            <person name="Sharon A."/>
            <person name="Simon A."/>
            <person name="ten Have A."/>
            <person name="Tudzynski B."/>
            <person name="Tudzynski P."/>
            <person name="Wincker P."/>
            <person name="Andrew M."/>
            <person name="Anthouard V."/>
            <person name="Beever R.E."/>
            <person name="Beffa R."/>
            <person name="Benoit I."/>
            <person name="Bouzid O."/>
            <person name="Brault B."/>
            <person name="Chen Z."/>
            <person name="Choquer M."/>
            <person name="Collemare J."/>
            <person name="Cotton P."/>
            <person name="Danchin E.G."/>
            <person name="Da Silva C."/>
            <person name="Gautier A."/>
            <person name="Giraud C."/>
            <person name="Giraud T."/>
            <person name="Gonzalez C."/>
            <person name="Grossetete S."/>
            <person name="Guldener U."/>
            <person name="Henrissat B."/>
            <person name="Howlett B.J."/>
            <person name="Kodira C."/>
            <person name="Kretschmer M."/>
            <person name="Lappartient A."/>
            <person name="Leroch M."/>
            <person name="Levis C."/>
            <person name="Mauceli E."/>
            <person name="Neuveglise C."/>
            <person name="Oeser B."/>
            <person name="Pearson M."/>
            <person name="Poulain J."/>
            <person name="Poussereau N."/>
            <person name="Quesneville H."/>
            <person name="Rascle C."/>
            <person name="Schumacher J."/>
            <person name="Segurens B."/>
            <person name="Sexton A."/>
            <person name="Silva E."/>
            <person name="Sirven C."/>
            <person name="Soanes D.M."/>
            <person name="Talbot N.J."/>
            <person name="Templeton M."/>
            <person name="Yandava C."/>
            <person name="Yarden O."/>
            <person name="Zeng Q."/>
            <person name="Rollins J.A."/>
            <person name="Lebrun M.H."/>
            <person name="Dickman M."/>
        </authorList>
    </citation>
    <scope>NUCLEOTIDE SEQUENCE [LARGE SCALE GENOMIC DNA]</scope>
    <source>
        <strain evidence="2">ATCC 18683 / 1980 / Ss-1</strain>
    </source>
</reference>
<sequence length="72" mass="8228">MPRLLTDILSEIALKKQYTYHAPSKHDFGKPQALYFLPHKLQNTPFPSTHQIPRAALLLVWSAYLPIVVNMG</sequence>
<organism evidence="1 2">
    <name type="scientific">Sclerotinia sclerotiorum (strain ATCC 18683 / 1980 / Ss-1)</name>
    <name type="common">White mold</name>
    <name type="synonym">Whetzelinia sclerotiorum</name>
    <dbReference type="NCBI Taxonomy" id="665079"/>
    <lineage>
        <taxon>Eukaryota</taxon>
        <taxon>Fungi</taxon>
        <taxon>Dikarya</taxon>
        <taxon>Ascomycota</taxon>
        <taxon>Pezizomycotina</taxon>
        <taxon>Leotiomycetes</taxon>
        <taxon>Helotiales</taxon>
        <taxon>Sclerotiniaceae</taxon>
        <taxon>Sclerotinia</taxon>
    </lineage>
</organism>
<dbReference type="RefSeq" id="XP_001590623.1">
    <property type="nucleotide sequence ID" value="XM_001590573.1"/>
</dbReference>
<proteinExistence type="predicted"/>
<dbReference type="InParanoid" id="A7ESQ8"/>
<evidence type="ECO:0000313" key="2">
    <source>
        <dbReference type="Proteomes" id="UP000001312"/>
    </source>
</evidence>
<gene>
    <name evidence="1" type="ORF">SS1G_08363</name>
</gene>
<keyword evidence="2" id="KW-1185">Reference proteome</keyword>
<dbReference type="AlphaFoldDB" id="A7ESQ8"/>
<dbReference type="KEGG" id="ssl:SS1G_08363"/>
<dbReference type="HOGENOM" id="CLU_2723729_0_0_1"/>
<dbReference type="Proteomes" id="UP000001312">
    <property type="component" value="Unassembled WGS sequence"/>
</dbReference>
<accession>A7ESQ8</accession>
<evidence type="ECO:0000313" key="1">
    <source>
        <dbReference type="EMBL" id="EDN92500.1"/>
    </source>
</evidence>
<dbReference type="GeneID" id="5487039"/>
<dbReference type="EMBL" id="CH476631">
    <property type="protein sequence ID" value="EDN92500.1"/>
    <property type="molecule type" value="Genomic_DNA"/>
</dbReference>
<protein>
    <submittedName>
        <fullName evidence="1">Uncharacterized protein</fullName>
    </submittedName>
</protein>
<name>A7ESQ8_SCLS1</name>